<dbReference type="STRING" id="1231339.Abci_001_066"/>
<evidence type="ECO:0000313" key="3">
    <source>
        <dbReference type="EMBL" id="GEL58914.1"/>
    </source>
</evidence>
<comment type="caution">
    <text evidence="2">The sequence shown here is derived from an EMBL/GenBank/DDBJ whole genome shotgun (WGS) entry which is preliminary data.</text>
</comment>
<feature type="transmembrane region" description="Helical" evidence="1">
    <location>
        <begin position="158"/>
        <end position="182"/>
    </location>
</feature>
<feature type="transmembrane region" description="Helical" evidence="1">
    <location>
        <begin position="358"/>
        <end position="381"/>
    </location>
</feature>
<feature type="transmembrane region" description="Helical" evidence="1">
    <location>
        <begin position="393"/>
        <end position="412"/>
    </location>
</feature>
<accession>A0A0D6MZY6</accession>
<dbReference type="Proteomes" id="UP000321891">
    <property type="component" value="Unassembled WGS sequence"/>
</dbReference>
<feature type="transmembrane region" description="Helical" evidence="1">
    <location>
        <begin position="457"/>
        <end position="475"/>
    </location>
</feature>
<feature type="transmembrane region" description="Helical" evidence="1">
    <location>
        <begin position="315"/>
        <end position="337"/>
    </location>
</feature>
<name>A0A0D6MZY6_9PROT</name>
<reference evidence="3 5" key="2">
    <citation type="submission" date="2019-07" db="EMBL/GenBank/DDBJ databases">
        <title>Whole genome shotgun sequence of Acetobacter cibinongensis NBRC 16605.</title>
        <authorList>
            <person name="Hosoyama A."/>
            <person name="Uohara A."/>
            <person name="Ohji S."/>
            <person name="Ichikawa N."/>
        </authorList>
    </citation>
    <scope>NUCLEOTIDE SEQUENCE [LARGE SCALE GENOMIC DNA]</scope>
    <source>
        <strain evidence="3 5">NBRC 16605</strain>
    </source>
</reference>
<proteinExistence type="predicted"/>
<keyword evidence="1" id="KW-1133">Transmembrane helix</keyword>
<feature type="transmembrane region" description="Helical" evidence="1">
    <location>
        <begin position="419"/>
        <end position="442"/>
    </location>
</feature>
<accession>A0A6N3SPE5</accession>
<evidence type="ECO:0000256" key="1">
    <source>
        <dbReference type="SAM" id="Phobius"/>
    </source>
</evidence>
<keyword evidence="1" id="KW-0812">Transmembrane</keyword>
<dbReference type="EMBL" id="BAMV01000001">
    <property type="protein sequence ID" value="GAN59050.1"/>
    <property type="molecule type" value="Genomic_DNA"/>
</dbReference>
<evidence type="ECO:0000313" key="5">
    <source>
        <dbReference type="Proteomes" id="UP000321891"/>
    </source>
</evidence>
<dbReference type="Pfam" id="PF03929">
    <property type="entry name" value="PepSY_TM"/>
    <property type="match status" value="1"/>
</dbReference>
<dbReference type="InterPro" id="IPR005625">
    <property type="entry name" value="PepSY-ass_TM"/>
</dbReference>
<feature type="transmembrane region" description="Helical" evidence="1">
    <location>
        <begin position="115"/>
        <end position="138"/>
    </location>
</feature>
<sequence>MFSPAIDQWVQNDFLHPAPMQDTPALLTKIQEQRSDLLKNYTLTLMDADGSKSAFIGYAGGHGRKNEGASAFTAFLDDTNTLQVQKINPAHTGEIINKIHQTIGLPFNHTVSEFIMGWVALLYGLALITGLIIFLPGLKKNLFAVRVGTNKKKMWLDIHNVLGVFSLPFHLIIALTSVTFAFHDVFYAAQDALFYHHDLNKTFASARPPATPTSKTEHVLSPPELLNALKAQAPNFQPTSVSAQAGPHGSLITQVHGMDLHHPMRSLAGGFVTLDAYTGAITQKDYMPGLQPTSSALLTSFFALHFGSFGGTAMLWAYFVLGASGAFIFYSGNILWLETRRKKGTQAAQTPPKLSHKILSSLTVGVTSGCIAGISAIVLAARWLSHYNQSPDVSSVILYYSVFSLCVAWAFIRKPHYASWHLLGFCGLITLGIPLSNLWAIYGTQLSATPVTGTTEQLIDLIAALAACSFLFMAYKIRQKALKASQI</sequence>
<keyword evidence="5" id="KW-1185">Reference proteome</keyword>
<reference evidence="2 4" key="1">
    <citation type="submission" date="2012-11" db="EMBL/GenBank/DDBJ databases">
        <title>Whole genome sequence of Acetobacter cibinongensis 4H-1.</title>
        <authorList>
            <person name="Azuma Y."/>
            <person name="Higashiura N."/>
            <person name="Hirakawa H."/>
            <person name="Matsushita K."/>
        </authorList>
    </citation>
    <scope>NUCLEOTIDE SEQUENCE [LARGE SCALE GENOMIC DNA]</scope>
    <source>
        <strain evidence="2 4">4H-1</strain>
    </source>
</reference>
<dbReference type="Proteomes" id="UP000032671">
    <property type="component" value="Unassembled WGS sequence"/>
</dbReference>
<organism evidence="2 4">
    <name type="scientific">Acetobacter cibinongensis</name>
    <dbReference type="NCBI Taxonomy" id="146475"/>
    <lineage>
        <taxon>Bacteria</taxon>
        <taxon>Pseudomonadati</taxon>
        <taxon>Pseudomonadota</taxon>
        <taxon>Alphaproteobacteria</taxon>
        <taxon>Acetobacterales</taxon>
        <taxon>Acetobacteraceae</taxon>
        <taxon>Acetobacter</taxon>
    </lineage>
</organism>
<dbReference type="EMBL" id="BJVU01000005">
    <property type="protein sequence ID" value="GEL58914.1"/>
    <property type="molecule type" value="Genomic_DNA"/>
</dbReference>
<dbReference type="PANTHER" id="PTHR34219:SF9">
    <property type="entry name" value="IRON-REGULATED INNER MEMBRANE PROTEIN"/>
    <property type="match status" value="1"/>
</dbReference>
<dbReference type="AlphaFoldDB" id="A0A0D6MZY6"/>
<keyword evidence="1" id="KW-0472">Membrane</keyword>
<evidence type="ECO:0000313" key="4">
    <source>
        <dbReference type="Proteomes" id="UP000032671"/>
    </source>
</evidence>
<dbReference type="PANTHER" id="PTHR34219">
    <property type="entry name" value="IRON-REGULATED INNER MEMBRANE PROTEIN-RELATED"/>
    <property type="match status" value="1"/>
</dbReference>
<protein>
    <submittedName>
        <fullName evidence="3">Peptidase</fullName>
    </submittedName>
</protein>
<gene>
    <name evidence="2" type="ORF">Abci_001_066</name>
    <name evidence="3" type="ORF">ACI01nite_15160</name>
</gene>
<evidence type="ECO:0000313" key="2">
    <source>
        <dbReference type="EMBL" id="GAN59050.1"/>
    </source>
</evidence>